<dbReference type="EMBL" id="JBHLYR010000010">
    <property type="protein sequence ID" value="MFB9990959.1"/>
    <property type="molecule type" value="Genomic_DNA"/>
</dbReference>
<keyword evidence="1 3" id="KW-0378">Hydrolase</keyword>
<gene>
    <name evidence="6" type="ORF">ACFFLM_03040</name>
</gene>
<keyword evidence="7" id="KW-1185">Reference proteome</keyword>
<keyword evidence="4" id="KW-0732">Signal</keyword>
<comment type="caution">
    <text evidence="6">The sequence shown here is derived from an EMBL/GenBank/DDBJ whole genome shotgun (WGS) entry which is preliminary data.</text>
</comment>
<proteinExistence type="inferred from homology"/>
<dbReference type="InterPro" id="IPR001547">
    <property type="entry name" value="Glyco_hydro_5"/>
</dbReference>
<protein>
    <submittedName>
        <fullName evidence="6">Glycoside hydrolase family 5 protein</fullName>
        <ecNumber evidence="6">3.2.1.-</ecNumber>
    </submittedName>
</protein>
<evidence type="ECO:0000313" key="7">
    <source>
        <dbReference type="Proteomes" id="UP001589733"/>
    </source>
</evidence>
<evidence type="ECO:0000256" key="4">
    <source>
        <dbReference type="SAM" id="SignalP"/>
    </source>
</evidence>
<keyword evidence="2 3" id="KW-0326">Glycosidase</keyword>
<feature type="chain" id="PRO_5047341375" evidence="4">
    <location>
        <begin position="25"/>
        <end position="334"/>
    </location>
</feature>
<evidence type="ECO:0000256" key="2">
    <source>
        <dbReference type="ARBA" id="ARBA00023295"/>
    </source>
</evidence>
<evidence type="ECO:0000259" key="5">
    <source>
        <dbReference type="Pfam" id="PF00150"/>
    </source>
</evidence>
<sequence>MKRLTWLAALTTMVLAGSPPDAGAASLEGWRRGVNLEGWLGAAPFVPLGDVQLGQLKAVRAAGFDFVRIPVDPALFIGARAGSAEPQASLNRLLREAAARGLGVDVVLAPQPGLRQQVLRGGLARDTYLALIERLAQQLSAARMPRTMLEPLAEPVDPNRSDCGPSSFDWPSVLSAFVGAARRGAPTLPVLVTGICYADAGSLTELRPLRDKNVVYGFQYLDPLKFTQQGNPTDDHWKTLKGVRYTPADTAAMQATFAALGGWARQHGVPVMLTSFAVHNSAPQPDRLRWFADVRQQAESQRLTWAVWSWQSPYGFGLSRSGKLQDGLKRVLGL</sequence>
<dbReference type="GO" id="GO:0016798">
    <property type="term" value="F:hydrolase activity, acting on glycosyl bonds"/>
    <property type="evidence" value="ECO:0007669"/>
    <property type="project" value="UniProtKB-KW"/>
</dbReference>
<dbReference type="EC" id="3.2.1.-" evidence="6"/>
<dbReference type="Proteomes" id="UP001589733">
    <property type="component" value="Unassembled WGS sequence"/>
</dbReference>
<accession>A0ABV6ATX7</accession>
<evidence type="ECO:0000256" key="1">
    <source>
        <dbReference type="ARBA" id="ARBA00022801"/>
    </source>
</evidence>
<dbReference type="RefSeq" id="WP_380005419.1">
    <property type="nucleotide sequence ID" value="NZ_JBHLYR010000010.1"/>
</dbReference>
<dbReference type="Gene3D" id="3.20.20.80">
    <property type="entry name" value="Glycosidases"/>
    <property type="match status" value="1"/>
</dbReference>
<comment type="similarity">
    <text evidence="3">Belongs to the glycosyl hydrolase 5 (cellulase A) family.</text>
</comment>
<feature type="signal peptide" evidence="4">
    <location>
        <begin position="1"/>
        <end position="24"/>
    </location>
</feature>
<dbReference type="SUPFAM" id="SSF51445">
    <property type="entry name" value="(Trans)glycosidases"/>
    <property type="match status" value="1"/>
</dbReference>
<organism evidence="6 7">
    <name type="scientific">Deinococcus oregonensis</name>
    <dbReference type="NCBI Taxonomy" id="1805970"/>
    <lineage>
        <taxon>Bacteria</taxon>
        <taxon>Thermotogati</taxon>
        <taxon>Deinococcota</taxon>
        <taxon>Deinococci</taxon>
        <taxon>Deinococcales</taxon>
        <taxon>Deinococcaceae</taxon>
        <taxon>Deinococcus</taxon>
    </lineage>
</organism>
<evidence type="ECO:0000256" key="3">
    <source>
        <dbReference type="RuleBase" id="RU361153"/>
    </source>
</evidence>
<feature type="domain" description="Glycoside hydrolase family 5" evidence="5">
    <location>
        <begin position="57"/>
        <end position="311"/>
    </location>
</feature>
<dbReference type="InterPro" id="IPR017853">
    <property type="entry name" value="GH"/>
</dbReference>
<reference evidence="6 7" key="1">
    <citation type="submission" date="2024-09" db="EMBL/GenBank/DDBJ databases">
        <authorList>
            <person name="Sun Q."/>
            <person name="Mori K."/>
        </authorList>
    </citation>
    <scope>NUCLEOTIDE SEQUENCE [LARGE SCALE GENOMIC DNA]</scope>
    <source>
        <strain evidence="6 7">JCM 13503</strain>
    </source>
</reference>
<evidence type="ECO:0000313" key="6">
    <source>
        <dbReference type="EMBL" id="MFB9990959.1"/>
    </source>
</evidence>
<name>A0ABV6ATX7_9DEIO</name>
<dbReference type="Pfam" id="PF00150">
    <property type="entry name" value="Cellulase"/>
    <property type="match status" value="1"/>
</dbReference>